<dbReference type="Gene3D" id="3.40.1280.10">
    <property type="match status" value="1"/>
</dbReference>
<evidence type="ECO:0000256" key="1">
    <source>
        <dbReference type="ARBA" id="ARBA00007228"/>
    </source>
</evidence>
<name>A0A9D1THC1_9FIRM</name>
<dbReference type="InterPro" id="IPR029026">
    <property type="entry name" value="tRNA_m1G_MTases_N"/>
</dbReference>
<evidence type="ECO:0000259" key="5">
    <source>
        <dbReference type="Pfam" id="PF22435"/>
    </source>
</evidence>
<dbReference type="SUPFAM" id="SSF75217">
    <property type="entry name" value="alpha/beta knot"/>
    <property type="match status" value="1"/>
</dbReference>
<dbReference type="PANTHER" id="PTHR43191:SF2">
    <property type="entry name" value="RRNA METHYLTRANSFERASE 3, MITOCHONDRIAL"/>
    <property type="match status" value="1"/>
</dbReference>
<evidence type="ECO:0000313" key="7">
    <source>
        <dbReference type="Proteomes" id="UP000886808"/>
    </source>
</evidence>
<feature type="domain" description="MRM3-like substrate binding" evidence="5">
    <location>
        <begin position="11"/>
        <end position="98"/>
    </location>
</feature>
<evidence type="ECO:0000259" key="4">
    <source>
        <dbReference type="Pfam" id="PF00588"/>
    </source>
</evidence>
<keyword evidence="2 6" id="KW-0489">Methyltransferase</keyword>
<dbReference type="InterPro" id="IPR029064">
    <property type="entry name" value="Ribosomal_eL30-like_sf"/>
</dbReference>
<dbReference type="Pfam" id="PF00588">
    <property type="entry name" value="SpoU_methylase"/>
    <property type="match status" value="1"/>
</dbReference>
<comment type="caution">
    <text evidence="6">The sequence shown here is derived from an EMBL/GenBank/DDBJ whole genome shotgun (WGS) entry which is preliminary data.</text>
</comment>
<dbReference type="Gene3D" id="3.30.1330.30">
    <property type="match status" value="1"/>
</dbReference>
<gene>
    <name evidence="6" type="ORF">H9746_02435</name>
</gene>
<proteinExistence type="inferred from homology"/>
<dbReference type="EMBL" id="DXIE01000018">
    <property type="protein sequence ID" value="HIV61693.1"/>
    <property type="molecule type" value="Genomic_DNA"/>
</dbReference>
<reference evidence="6" key="1">
    <citation type="journal article" date="2021" name="PeerJ">
        <title>Extensive microbial diversity within the chicken gut microbiome revealed by metagenomics and culture.</title>
        <authorList>
            <person name="Gilroy R."/>
            <person name="Ravi A."/>
            <person name="Getino M."/>
            <person name="Pursley I."/>
            <person name="Horton D.L."/>
            <person name="Alikhan N.F."/>
            <person name="Baker D."/>
            <person name="Gharbi K."/>
            <person name="Hall N."/>
            <person name="Watson M."/>
            <person name="Adriaenssens E.M."/>
            <person name="Foster-Nyarko E."/>
            <person name="Jarju S."/>
            <person name="Secka A."/>
            <person name="Antonio M."/>
            <person name="Oren A."/>
            <person name="Chaudhuri R.R."/>
            <person name="La Ragione R."/>
            <person name="Hildebrand F."/>
            <person name="Pallen M.J."/>
        </authorList>
    </citation>
    <scope>NUCLEOTIDE SEQUENCE</scope>
    <source>
        <strain evidence="6">CHK193-4272</strain>
    </source>
</reference>
<evidence type="ECO:0000256" key="2">
    <source>
        <dbReference type="ARBA" id="ARBA00022603"/>
    </source>
</evidence>
<dbReference type="GO" id="GO:0006396">
    <property type="term" value="P:RNA processing"/>
    <property type="evidence" value="ECO:0007669"/>
    <property type="project" value="InterPro"/>
</dbReference>
<keyword evidence="3" id="KW-0808">Transferase</keyword>
<dbReference type="AlphaFoldDB" id="A0A9D1THC1"/>
<dbReference type="InterPro" id="IPR053888">
    <property type="entry name" value="MRM3-like_sub_bind"/>
</dbReference>
<evidence type="ECO:0000256" key="3">
    <source>
        <dbReference type="ARBA" id="ARBA00022679"/>
    </source>
</evidence>
<dbReference type="InterPro" id="IPR029028">
    <property type="entry name" value="Alpha/beta_knot_MTases"/>
</dbReference>
<dbReference type="InterPro" id="IPR051259">
    <property type="entry name" value="rRNA_Methyltransferase"/>
</dbReference>
<organism evidence="6 7">
    <name type="scientific">Candidatus Butyricicoccus avistercoris</name>
    <dbReference type="NCBI Taxonomy" id="2838518"/>
    <lineage>
        <taxon>Bacteria</taxon>
        <taxon>Bacillati</taxon>
        <taxon>Bacillota</taxon>
        <taxon>Clostridia</taxon>
        <taxon>Eubacteriales</taxon>
        <taxon>Butyricicoccaceae</taxon>
        <taxon>Butyricicoccus</taxon>
    </lineage>
</organism>
<dbReference type="SUPFAM" id="SSF55315">
    <property type="entry name" value="L30e-like"/>
    <property type="match status" value="1"/>
</dbReference>
<dbReference type="InterPro" id="IPR001537">
    <property type="entry name" value="SpoU_MeTrfase"/>
</dbReference>
<dbReference type="PANTHER" id="PTHR43191">
    <property type="entry name" value="RRNA METHYLTRANSFERASE 3"/>
    <property type="match status" value="1"/>
</dbReference>
<evidence type="ECO:0000313" key="6">
    <source>
        <dbReference type="EMBL" id="HIV61693.1"/>
    </source>
</evidence>
<dbReference type="Pfam" id="PF22435">
    <property type="entry name" value="MRM3-like_sub_bind"/>
    <property type="match status" value="1"/>
</dbReference>
<protein>
    <submittedName>
        <fullName evidence="6">RNA methyltransferase</fullName>
    </submittedName>
</protein>
<sequence>MLITTIESKQNSTIKQLARLAKDKKYRHNMNQMVCEGEKMLFEALSSNVKVHTVLIKTGTLVSEELLNDAFNQGAYLFSADEKLFNLASDVETSQNVLFSCDMPHKMADELPQNLNGVILLDGIQDPGNLGTILRTADAFALSAVILCEGCTDPFAPKVVRSTMGAIFRQPVFKMPIEQAISCMHSRNIPVYATALSDKSISINNISLKKAAVIIGNEGKGVTEKALNLCDEQIIIPMLGKAESLNAGVATAILIWEMSGKNE</sequence>
<dbReference type="Proteomes" id="UP000886808">
    <property type="component" value="Unassembled WGS sequence"/>
</dbReference>
<reference evidence="6" key="2">
    <citation type="submission" date="2021-04" db="EMBL/GenBank/DDBJ databases">
        <authorList>
            <person name="Gilroy R."/>
        </authorList>
    </citation>
    <scope>NUCLEOTIDE SEQUENCE</scope>
    <source>
        <strain evidence="6">CHK193-4272</strain>
    </source>
</reference>
<dbReference type="GO" id="GO:0008173">
    <property type="term" value="F:RNA methyltransferase activity"/>
    <property type="evidence" value="ECO:0007669"/>
    <property type="project" value="InterPro"/>
</dbReference>
<dbReference type="GO" id="GO:0032259">
    <property type="term" value="P:methylation"/>
    <property type="evidence" value="ECO:0007669"/>
    <property type="project" value="UniProtKB-KW"/>
</dbReference>
<dbReference type="CDD" id="cd18095">
    <property type="entry name" value="SpoU-like_rRNA-MTase"/>
    <property type="match status" value="1"/>
</dbReference>
<comment type="similarity">
    <text evidence="1">Belongs to the class IV-like SAM-binding methyltransferase superfamily. RNA methyltransferase TrmH family.</text>
</comment>
<accession>A0A9D1THC1</accession>
<dbReference type="GO" id="GO:0003723">
    <property type="term" value="F:RNA binding"/>
    <property type="evidence" value="ECO:0007669"/>
    <property type="project" value="InterPro"/>
</dbReference>
<feature type="domain" description="tRNA/rRNA methyltransferase SpoU type" evidence="4">
    <location>
        <begin position="118"/>
        <end position="255"/>
    </location>
</feature>